<evidence type="ECO:0000256" key="1">
    <source>
        <dbReference type="ARBA" id="ARBA00008791"/>
    </source>
</evidence>
<comment type="caution">
    <text evidence="3">The sequence shown here is derived from an EMBL/GenBank/DDBJ whole genome shotgun (WGS) entry which is preliminary data.</text>
</comment>
<proteinExistence type="inferred from homology"/>
<sequence>MKTYLVPVDFSAAAENAAFLAAHLTHQSGAQRIVLMNAYYITPYEELLPNPDMLMLREQEVEESAAERIENLSALRDKLRAEVRAGVEISIRLNRSHLVRAVVDAVEEDKVDMVILGSIGNSTIRENGVGIGSHVTNVSKASPAPVLVVPPAYTYQTIKRIAIACDLKKVKESIPVEALHKLLGTQPIELLVVNIDAAEKQASADPQILAEQTSLYEMLEKYSPTYHYINTPNVIAGVLNFANEQDTQLIIALPHKYSFLRSLLHSSVSRQLASCATVPVLLLK</sequence>
<name>A0A3E2NTL3_9SPHI</name>
<dbReference type="Proteomes" id="UP000260823">
    <property type="component" value="Unassembled WGS sequence"/>
</dbReference>
<gene>
    <name evidence="3" type="ORF">DYU05_01590</name>
</gene>
<reference evidence="3 4" key="1">
    <citation type="submission" date="2018-08" db="EMBL/GenBank/DDBJ databases">
        <title>Mucilaginibacter terrae sp. nov., isolated from manganese diggings.</title>
        <authorList>
            <person name="Huang Y."/>
            <person name="Zhou Z."/>
        </authorList>
    </citation>
    <scope>NUCLEOTIDE SEQUENCE [LARGE SCALE GENOMIC DNA]</scope>
    <source>
        <strain evidence="3 4">ZH6</strain>
    </source>
</reference>
<comment type="similarity">
    <text evidence="1">Belongs to the universal stress protein A family.</text>
</comment>
<dbReference type="OrthoDB" id="9788959at2"/>
<evidence type="ECO:0000313" key="3">
    <source>
        <dbReference type="EMBL" id="RFZ84346.1"/>
    </source>
</evidence>
<evidence type="ECO:0000313" key="4">
    <source>
        <dbReference type="Proteomes" id="UP000260823"/>
    </source>
</evidence>
<dbReference type="CDD" id="cd00293">
    <property type="entry name" value="USP-like"/>
    <property type="match status" value="1"/>
</dbReference>
<dbReference type="EMBL" id="QWDE01000001">
    <property type="protein sequence ID" value="RFZ84346.1"/>
    <property type="molecule type" value="Genomic_DNA"/>
</dbReference>
<accession>A0A3E2NTL3</accession>
<dbReference type="PANTHER" id="PTHR46268">
    <property type="entry name" value="STRESS RESPONSE PROTEIN NHAX"/>
    <property type="match status" value="1"/>
</dbReference>
<dbReference type="SUPFAM" id="SSF52402">
    <property type="entry name" value="Adenine nucleotide alpha hydrolases-like"/>
    <property type="match status" value="2"/>
</dbReference>
<evidence type="ECO:0000259" key="2">
    <source>
        <dbReference type="Pfam" id="PF00582"/>
    </source>
</evidence>
<dbReference type="InterPro" id="IPR006016">
    <property type="entry name" value="UspA"/>
</dbReference>
<dbReference type="InterPro" id="IPR014729">
    <property type="entry name" value="Rossmann-like_a/b/a_fold"/>
</dbReference>
<dbReference type="PANTHER" id="PTHR46268:SF6">
    <property type="entry name" value="UNIVERSAL STRESS PROTEIN UP12"/>
    <property type="match status" value="1"/>
</dbReference>
<dbReference type="AlphaFoldDB" id="A0A3E2NTL3"/>
<dbReference type="RefSeq" id="WP_117381236.1">
    <property type="nucleotide sequence ID" value="NZ_QWDE01000001.1"/>
</dbReference>
<dbReference type="Gene3D" id="3.40.50.620">
    <property type="entry name" value="HUPs"/>
    <property type="match status" value="2"/>
</dbReference>
<keyword evidence="4" id="KW-1185">Reference proteome</keyword>
<organism evidence="3 4">
    <name type="scientific">Mucilaginibacter terrenus</name>
    <dbReference type="NCBI Taxonomy" id="2482727"/>
    <lineage>
        <taxon>Bacteria</taxon>
        <taxon>Pseudomonadati</taxon>
        <taxon>Bacteroidota</taxon>
        <taxon>Sphingobacteriia</taxon>
        <taxon>Sphingobacteriales</taxon>
        <taxon>Sphingobacteriaceae</taxon>
        <taxon>Mucilaginibacter</taxon>
    </lineage>
</organism>
<feature type="domain" description="UspA" evidence="2">
    <location>
        <begin position="2"/>
        <end position="150"/>
    </location>
</feature>
<dbReference type="Pfam" id="PF00582">
    <property type="entry name" value="Usp"/>
    <property type="match status" value="1"/>
</dbReference>
<protein>
    <submittedName>
        <fullName evidence="3">Universal stress protein</fullName>
    </submittedName>
</protein>